<dbReference type="AlphaFoldDB" id="A0AAU8C4J1"/>
<keyword evidence="2 6" id="KW-0819">tRNA processing</keyword>
<dbReference type="PANTHER" id="PTHR43033:SF1">
    <property type="entry name" value="TRNA(ILE)-LYSIDINE SYNTHASE-RELATED"/>
    <property type="match status" value="1"/>
</dbReference>
<dbReference type="PANTHER" id="PTHR43033">
    <property type="entry name" value="TRNA(ILE)-LYSIDINE SYNTHASE-RELATED"/>
    <property type="match status" value="1"/>
</dbReference>
<dbReference type="InterPro" id="IPR012094">
    <property type="entry name" value="tRNA_Ile_lys_synt"/>
</dbReference>
<dbReference type="Pfam" id="PF01171">
    <property type="entry name" value="ATP_bind_3"/>
    <property type="match status" value="1"/>
</dbReference>
<dbReference type="GO" id="GO:0006400">
    <property type="term" value="P:tRNA modification"/>
    <property type="evidence" value="ECO:0007669"/>
    <property type="project" value="UniProtKB-UniRule"/>
</dbReference>
<proteinExistence type="inferred from homology"/>
<dbReference type="EMBL" id="CP159193">
    <property type="protein sequence ID" value="XCF11077.1"/>
    <property type="molecule type" value="Genomic_DNA"/>
</dbReference>
<evidence type="ECO:0000313" key="8">
    <source>
        <dbReference type="EMBL" id="XCF11077.1"/>
    </source>
</evidence>
<evidence type="ECO:0000259" key="7">
    <source>
        <dbReference type="Pfam" id="PF01171"/>
    </source>
</evidence>
<evidence type="ECO:0000256" key="3">
    <source>
        <dbReference type="ARBA" id="ARBA00022741"/>
    </source>
</evidence>
<keyword evidence="1 6" id="KW-0436">Ligase</keyword>
<dbReference type="InterPro" id="IPR011063">
    <property type="entry name" value="TilS/TtcA_N"/>
</dbReference>
<dbReference type="GO" id="GO:0005524">
    <property type="term" value="F:ATP binding"/>
    <property type="evidence" value="ECO:0007669"/>
    <property type="project" value="UniProtKB-UniRule"/>
</dbReference>
<evidence type="ECO:0000256" key="5">
    <source>
        <dbReference type="ARBA" id="ARBA00048539"/>
    </source>
</evidence>
<keyword evidence="4 6" id="KW-0067">ATP-binding</keyword>
<comment type="similarity">
    <text evidence="6">Belongs to the tRNA(Ile)-lysidine synthase family.</text>
</comment>
<evidence type="ECO:0000256" key="6">
    <source>
        <dbReference type="HAMAP-Rule" id="MF_01161"/>
    </source>
</evidence>
<dbReference type="GO" id="GO:0005737">
    <property type="term" value="C:cytoplasm"/>
    <property type="evidence" value="ECO:0007669"/>
    <property type="project" value="UniProtKB-SubCell"/>
</dbReference>
<dbReference type="InterPro" id="IPR014729">
    <property type="entry name" value="Rossmann-like_a/b/a_fold"/>
</dbReference>
<evidence type="ECO:0000256" key="2">
    <source>
        <dbReference type="ARBA" id="ARBA00022694"/>
    </source>
</evidence>
<dbReference type="EC" id="6.3.4.19" evidence="6"/>
<reference evidence="8" key="1">
    <citation type="journal article" date="2020" name="Int. J. Syst. Evol. Microbiol.">
        <title>Notification of changes in taxonomic opinion previously published outside the IJSEM.</title>
        <authorList>
            <person name="Oren A."/>
            <person name="Garrity G."/>
        </authorList>
    </citation>
    <scope>NUCLEOTIDE SEQUENCE</scope>
    <source>
        <strain evidence="8">TCYB15</strain>
    </source>
</reference>
<evidence type="ECO:0000256" key="1">
    <source>
        <dbReference type="ARBA" id="ARBA00022598"/>
    </source>
</evidence>
<dbReference type="KEGG" id="suly:ABM428_04335"/>
<protein>
    <recommendedName>
        <fullName evidence="6">tRNA(Ile)-lysidine synthase</fullName>
        <ecNumber evidence="6">6.3.4.19</ecNumber>
    </recommendedName>
    <alternativeName>
        <fullName evidence="6">tRNA(Ile)-2-lysyl-cytidine synthase</fullName>
    </alternativeName>
    <alternativeName>
        <fullName evidence="6">tRNA(Ile)-lysidine synthetase</fullName>
    </alternativeName>
</protein>
<comment type="catalytic activity">
    <reaction evidence="5 6">
        <text>cytidine(34) in tRNA(Ile2) + L-lysine + ATP = lysidine(34) in tRNA(Ile2) + AMP + diphosphate + H(+)</text>
        <dbReference type="Rhea" id="RHEA:43744"/>
        <dbReference type="Rhea" id="RHEA-COMP:10625"/>
        <dbReference type="Rhea" id="RHEA-COMP:10670"/>
        <dbReference type="ChEBI" id="CHEBI:15378"/>
        <dbReference type="ChEBI" id="CHEBI:30616"/>
        <dbReference type="ChEBI" id="CHEBI:32551"/>
        <dbReference type="ChEBI" id="CHEBI:33019"/>
        <dbReference type="ChEBI" id="CHEBI:82748"/>
        <dbReference type="ChEBI" id="CHEBI:83665"/>
        <dbReference type="ChEBI" id="CHEBI:456215"/>
        <dbReference type="EC" id="6.3.4.19"/>
    </reaction>
</comment>
<sequence>MPASDPMTDPLAQSIAASFDPAPPPVLGVAVSGGGDSVALLHLLNGYARSRGIALHAATVDHGLRPEAAREAAMVAAQCRALGVPHDTLRWTGWDHSGNLQNEARKARYRLLADWARGQGIGAVCIGHTADDLAETFVMRLGRRAGVDGLSAMPAVFDRHGMRWHRPLLNARRADLRAHLTRRGVTWVDDPSNEDDSFARVRIRKALAVLTDLGVDSAALADVSRHLADARTALDAQMFAAARAHAHVQCGAVAMDWQALCDLPTEARRRLLTHTIAWINGATYAPRSSAVAEVLTALDDAGAATVQGCELRLKRDKLWIYRELQAVRAVDAPVGALWDGRWRLEPCGDAPAPDTQTTIRALGAEGLRSFADWRDLGVPRRVLLASPAVWQGAELVAAPLVGRSQNWQAVLERGEDAFFAAHMTH</sequence>
<comment type="function">
    <text evidence="6">Ligates lysine onto the cytidine present at position 34 of the AUA codon-specific tRNA(Ile) that contains the anticodon CAU, in an ATP-dependent manner. Cytidine is converted to lysidine, thus changing the amino acid specificity of the tRNA from methionine to isoleucine.</text>
</comment>
<organism evidence="8">
    <name type="scientific">Sulfitobacter sp. TCYB15</name>
    <dbReference type="NCBI Taxonomy" id="3229275"/>
    <lineage>
        <taxon>Bacteria</taxon>
        <taxon>Pseudomonadati</taxon>
        <taxon>Pseudomonadota</taxon>
        <taxon>Alphaproteobacteria</taxon>
        <taxon>Rhodobacterales</taxon>
        <taxon>Roseobacteraceae</taxon>
        <taxon>Sulfitobacter</taxon>
    </lineage>
</organism>
<dbReference type="SUPFAM" id="SSF52402">
    <property type="entry name" value="Adenine nucleotide alpha hydrolases-like"/>
    <property type="match status" value="1"/>
</dbReference>
<feature type="binding site" evidence="6">
    <location>
        <begin position="32"/>
        <end position="37"/>
    </location>
    <ligand>
        <name>ATP</name>
        <dbReference type="ChEBI" id="CHEBI:30616"/>
    </ligand>
</feature>
<gene>
    <name evidence="6 8" type="primary">tilS</name>
    <name evidence="8" type="ORF">ABM428_04335</name>
</gene>
<reference evidence="8" key="2">
    <citation type="submission" date="2024-06" db="EMBL/GenBank/DDBJ databases">
        <authorList>
            <person name="Deng Y."/>
        </authorList>
    </citation>
    <scope>NUCLEOTIDE SEQUENCE</scope>
    <source>
        <strain evidence="8">TCYB15</strain>
    </source>
</reference>
<accession>A0AAU8C4J1</accession>
<keyword evidence="6" id="KW-0963">Cytoplasm</keyword>
<keyword evidence="3 6" id="KW-0547">Nucleotide-binding</keyword>
<dbReference type="GO" id="GO:0032267">
    <property type="term" value="F:tRNA(Ile)-lysidine synthase activity"/>
    <property type="evidence" value="ECO:0007669"/>
    <property type="project" value="UniProtKB-EC"/>
</dbReference>
<dbReference type="Gene3D" id="3.40.50.620">
    <property type="entry name" value="HUPs"/>
    <property type="match status" value="1"/>
</dbReference>
<evidence type="ECO:0000256" key="4">
    <source>
        <dbReference type="ARBA" id="ARBA00022840"/>
    </source>
</evidence>
<dbReference type="CDD" id="cd01992">
    <property type="entry name" value="TilS_N"/>
    <property type="match status" value="1"/>
</dbReference>
<dbReference type="InterPro" id="IPR012795">
    <property type="entry name" value="tRNA_Ile_lys_synt_N"/>
</dbReference>
<name>A0AAU8C4J1_9RHOB</name>
<dbReference type="HAMAP" id="MF_01161">
    <property type="entry name" value="tRNA_Ile_lys_synt"/>
    <property type="match status" value="1"/>
</dbReference>
<comment type="domain">
    <text evidence="6">The N-terminal region contains the highly conserved SGGXDS motif, predicted to be a P-loop motif involved in ATP binding.</text>
</comment>
<comment type="subcellular location">
    <subcellularLocation>
        <location evidence="6">Cytoplasm</location>
    </subcellularLocation>
</comment>
<dbReference type="NCBIfam" id="TIGR02432">
    <property type="entry name" value="lysidine_TilS_N"/>
    <property type="match status" value="1"/>
</dbReference>
<feature type="domain" description="tRNA(Ile)-lysidine/2-thiocytidine synthase N-terminal" evidence="7">
    <location>
        <begin position="28"/>
        <end position="205"/>
    </location>
</feature>